<feature type="compositionally biased region" description="Polar residues" evidence="1">
    <location>
        <begin position="307"/>
        <end position="321"/>
    </location>
</feature>
<feature type="compositionally biased region" description="Acidic residues" evidence="1">
    <location>
        <begin position="257"/>
        <end position="279"/>
    </location>
</feature>
<evidence type="ECO:0000313" key="3">
    <source>
        <dbReference type="Proteomes" id="UP001177003"/>
    </source>
</evidence>
<feature type="compositionally biased region" description="Acidic residues" evidence="1">
    <location>
        <begin position="287"/>
        <end position="300"/>
    </location>
</feature>
<evidence type="ECO:0000256" key="1">
    <source>
        <dbReference type="SAM" id="MobiDB-lite"/>
    </source>
</evidence>
<dbReference type="EMBL" id="OX465079">
    <property type="protein sequence ID" value="CAI9277858.1"/>
    <property type="molecule type" value="Genomic_DNA"/>
</dbReference>
<feature type="region of interest" description="Disordered" evidence="1">
    <location>
        <begin position="377"/>
        <end position="397"/>
    </location>
</feature>
<keyword evidence="3" id="KW-1185">Reference proteome</keyword>
<reference evidence="2" key="1">
    <citation type="submission" date="2023-04" db="EMBL/GenBank/DDBJ databases">
        <authorList>
            <person name="Vijverberg K."/>
            <person name="Xiong W."/>
            <person name="Schranz E."/>
        </authorList>
    </citation>
    <scope>NUCLEOTIDE SEQUENCE</scope>
</reference>
<feature type="region of interest" description="Disordered" evidence="1">
    <location>
        <begin position="217"/>
        <end position="322"/>
    </location>
</feature>
<feature type="compositionally biased region" description="Acidic residues" evidence="1">
    <location>
        <begin position="222"/>
        <end position="238"/>
    </location>
</feature>
<gene>
    <name evidence="2" type="ORF">LSALG_LOCUS17766</name>
</gene>
<dbReference type="Proteomes" id="UP001177003">
    <property type="component" value="Chromosome 3"/>
</dbReference>
<organism evidence="2 3">
    <name type="scientific">Lactuca saligna</name>
    <name type="common">Willowleaf lettuce</name>
    <dbReference type="NCBI Taxonomy" id="75948"/>
    <lineage>
        <taxon>Eukaryota</taxon>
        <taxon>Viridiplantae</taxon>
        <taxon>Streptophyta</taxon>
        <taxon>Embryophyta</taxon>
        <taxon>Tracheophyta</taxon>
        <taxon>Spermatophyta</taxon>
        <taxon>Magnoliopsida</taxon>
        <taxon>eudicotyledons</taxon>
        <taxon>Gunneridae</taxon>
        <taxon>Pentapetalae</taxon>
        <taxon>asterids</taxon>
        <taxon>campanulids</taxon>
        <taxon>Asterales</taxon>
        <taxon>Asteraceae</taxon>
        <taxon>Cichorioideae</taxon>
        <taxon>Cichorieae</taxon>
        <taxon>Lactucinae</taxon>
        <taxon>Lactuca</taxon>
    </lineage>
</organism>
<name>A0AA36E0K3_LACSI</name>
<accession>A0AA36E0K3</accession>
<evidence type="ECO:0000313" key="2">
    <source>
        <dbReference type="EMBL" id="CAI9277858.1"/>
    </source>
</evidence>
<proteinExistence type="predicted"/>
<dbReference type="AlphaFoldDB" id="A0AA36E0K3"/>
<sequence length="532" mass="58922">MADLKFSENHNIAAFLTDPPAAHQESRFNKAILGQSLCQKNGANGEGTVESSIQFKEIIMSEQIIRDVLQIKDQPGLPNEIYVDQIKKILNRIGDEGVFLLQLKKMLPPYWHFLSQSFVICISGRKAGPDEISLLNTDTISALFMDLDFNFSRLVLNEMKNNLQGKRKGKNLMYPRFLQMIINAKYPKLKGRGETLDLKNKTLRNFGCFAEIDEDSKLDKDSNEEDEEVTVSDHDDDASPPVAIIAEEHVPLINVNDENDDNDDNDDDDDDDDDDDGINLEDNSLGLDDDWDDDEVEMDQGDVTPAITPSETDLHETQASQPLLKRKRLDPRPGVLIREQAQDIQQSVVVDTPTQPIYFDSHSMHEEPITVRSSFEVGSSLAPGGSSPPQPAHDAASERLSGFLVQQDIGPAPRGKGISIGAGSSEGVDPLISELKAKIGCNTPISVSSELRFDAEGKALKIIKKDVLIGNLDVRVFDLEKENLETSLQISALQLNHDALSAGYFDLKNKLISEFDDKFKTSSGETSVVKTL</sequence>
<protein>
    <submittedName>
        <fullName evidence="2">Uncharacterized protein</fullName>
    </submittedName>
</protein>